<feature type="compositionally biased region" description="Low complexity" evidence="1">
    <location>
        <begin position="55"/>
        <end position="64"/>
    </location>
</feature>
<feature type="compositionally biased region" description="Basic and acidic residues" evidence="1">
    <location>
        <begin position="18"/>
        <end position="29"/>
    </location>
</feature>
<proteinExistence type="predicted"/>
<dbReference type="EMBL" id="KX397368">
    <property type="protein sequence ID" value="ANZ49362.1"/>
    <property type="molecule type" value="Genomic_DNA"/>
</dbReference>
<accession>A0A1B2IDP8</accession>
<evidence type="ECO:0000313" key="2">
    <source>
        <dbReference type="EMBL" id="ANZ49362.1"/>
    </source>
</evidence>
<dbReference type="KEGG" id="vg:29069402"/>
<feature type="region of interest" description="Disordered" evidence="1">
    <location>
        <begin position="1"/>
        <end position="73"/>
    </location>
</feature>
<sequence>MGVPVFRPQHRRKTMTPEQRRRRDEEERRRRQSAQRGSTPGYIPVDDSPYYGGNDSPSGCDTGSDSGGSCGCD</sequence>
<organism evidence="2 3">
    <name type="scientific">Erwinia phage vB_EamM_Huxley</name>
    <dbReference type="NCBI Taxonomy" id="1883373"/>
    <lineage>
        <taxon>Viruses</taxon>
        <taxon>Duplodnaviria</taxon>
        <taxon>Heunggongvirae</taxon>
        <taxon>Uroviricota</taxon>
        <taxon>Caudoviricetes</taxon>
        <taxon>Chimalliviridae</taxon>
        <taxon>Machinavirus</taxon>
        <taxon>Machinavirus machina</taxon>
    </lineage>
</organism>
<protein>
    <submittedName>
        <fullName evidence="2">Uncharacterized protein</fullName>
    </submittedName>
</protein>
<dbReference type="RefSeq" id="YP_009293248.1">
    <property type="nucleotide sequence ID" value="NC_031127.1"/>
</dbReference>
<evidence type="ECO:0000313" key="3">
    <source>
        <dbReference type="Proteomes" id="UP000203302"/>
    </source>
</evidence>
<dbReference type="GeneID" id="29069402"/>
<gene>
    <name evidence="2" type="ORF">HUXLEY_280</name>
</gene>
<name>A0A1B2IDP8_9CAUD</name>
<reference evidence="3" key="1">
    <citation type="submission" date="2016-06" db="EMBL/GenBank/DDBJ databases">
        <authorList>
            <person name="Berg J.A."/>
            <person name="Grossarth S.E."/>
            <person name="Jarvis T.M."/>
            <person name="Merrill B.D."/>
            <person name="Breakwell D.P."/>
            <person name="Hope S."/>
            <person name="Grose J.H."/>
        </authorList>
    </citation>
    <scope>NUCLEOTIDE SEQUENCE [LARGE SCALE GENOMIC DNA]</scope>
</reference>
<dbReference type="Proteomes" id="UP000203302">
    <property type="component" value="Segment"/>
</dbReference>
<evidence type="ECO:0000256" key="1">
    <source>
        <dbReference type="SAM" id="MobiDB-lite"/>
    </source>
</evidence>